<dbReference type="GO" id="GO:0005524">
    <property type="term" value="F:ATP binding"/>
    <property type="evidence" value="ECO:0007669"/>
    <property type="project" value="UniProtKB-KW"/>
</dbReference>
<evidence type="ECO:0000256" key="9">
    <source>
        <dbReference type="SAM" id="MobiDB-lite"/>
    </source>
</evidence>
<dbReference type="Pfam" id="PF07730">
    <property type="entry name" value="HisKA_3"/>
    <property type="match status" value="1"/>
</dbReference>
<dbReference type="Pfam" id="PF02518">
    <property type="entry name" value="HATPase_c"/>
    <property type="match status" value="1"/>
</dbReference>
<keyword evidence="3" id="KW-0597">Phosphoprotein</keyword>
<evidence type="ECO:0000259" key="11">
    <source>
        <dbReference type="Pfam" id="PF02518"/>
    </source>
</evidence>
<dbReference type="GO" id="GO:0046983">
    <property type="term" value="F:protein dimerization activity"/>
    <property type="evidence" value="ECO:0007669"/>
    <property type="project" value="InterPro"/>
</dbReference>
<keyword evidence="7" id="KW-0067">ATP-binding</keyword>
<keyword evidence="4" id="KW-0808">Transferase</keyword>
<evidence type="ECO:0000259" key="12">
    <source>
        <dbReference type="Pfam" id="PF07730"/>
    </source>
</evidence>
<keyword evidence="10" id="KW-1133">Transmembrane helix</keyword>
<dbReference type="InterPro" id="IPR050482">
    <property type="entry name" value="Sensor_HK_TwoCompSys"/>
</dbReference>
<dbReference type="PANTHER" id="PTHR24421:SF10">
    <property type="entry name" value="NITRATE_NITRITE SENSOR PROTEIN NARQ"/>
    <property type="match status" value="1"/>
</dbReference>
<evidence type="ECO:0000256" key="3">
    <source>
        <dbReference type="ARBA" id="ARBA00022553"/>
    </source>
</evidence>
<reference evidence="14 15" key="1">
    <citation type="submission" date="2020-07" db="EMBL/GenBank/DDBJ databases">
        <title>Sequencing the genomes of 1000 actinobacteria strains.</title>
        <authorList>
            <person name="Klenk H.-P."/>
        </authorList>
    </citation>
    <scope>NUCLEOTIDE SEQUENCE [LARGE SCALE GENOMIC DNA]</scope>
    <source>
        <strain evidence="14 15">DSM 44442</strain>
    </source>
</reference>
<dbReference type="CDD" id="cd16917">
    <property type="entry name" value="HATPase_UhpB-NarQ-NarX-like"/>
    <property type="match status" value="1"/>
</dbReference>
<evidence type="ECO:0000256" key="6">
    <source>
        <dbReference type="ARBA" id="ARBA00022777"/>
    </source>
</evidence>
<keyword evidence="10" id="KW-0812">Transmembrane</keyword>
<evidence type="ECO:0000313" key="14">
    <source>
        <dbReference type="EMBL" id="NYJ32273.1"/>
    </source>
</evidence>
<dbReference type="GO" id="GO:0016020">
    <property type="term" value="C:membrane"/>
    <property type="evidence" value="ECO:0007669"/>
    <property type="project" value="InterPro"/>
</dbReference>
<proteinExistence type="predicted"/>
<dbReference type="InterPro" id="IPR011712">
    <property type="entry name" value="Sig_transdc_His_kin_sub3_dim/P"/>
</dbReference>
<dbReference type="RefSeq" id="WP_179820010.1">
    <property type="nucleotide sequence ID" value="NZ_JACCFS010000001.1"/>
</dbReference>
<evidence type="ECO:0000256" key="4">
    <source>
        <dbReference type="ARBA" id="ARBA00022679"/>
    </source>
</evidence>
<dbReference type="InterPro" id="IPR036890">
    <property type="entry name" value="HATPase_C_sf"/>
</dbReference>
<feature type="domain" description="Histidine kinase/HSP90-like ATPase" evidence="11">
    <location>
        <begin position="322"/>
        <end position="411"/>
    </location>
</feature>
<dbReference type="AlphaFoldDB" id="A0A7Z0EHP9"/>
<feature type="transmembrane region" description="Helical" evidence="10">
    <location>
        <begin position="94"/>
        <end position="122"/>
    </location>
</feature>
<dbReference type="Pfam" id="PF23539">
    <property type="entry name" value="DUF7134"/>
    <property type="match status" value="1"/>
</dbReference>
<dbReference type="Proteomes" id="UP000572051">
    <property type="component" value="Unassembled WGS sequence"/>
</dbReference>
<dbReference type="GO" id="GO:0000155">
    <property type="term" value="F:phosphorelay sensor kinase activity"/>
    <property type="evidence" value="ECO:0007669"/>
    <property type="project" value="InterPro"/>
</dbReference>
<protein>
    <recommendedName>
        <fullName evidence="2">histidine kinase</fullName>
        <ecNumber evidence="2">2.7.13.3</ecNumber>
    </recommendedName>
</protein>
<keyword evidence="15" id="KW-1185">Reference proteome</keyword>
<evidence type="ECO:0000256" key="7">
    <source>
        <dbReference type="ARBA" id="ARBA00022840"/>
    </source>
</evidence>
<evidence type="ECO:0000256" key="8">
    <source>
        <dbReference type="ARBA" id="ARBA00023012"/>
    </source>
</evidence>
<gene>
    <name evidence="14" type="ORF">HNR10_000154</name>
</gene>
<comment type="caution">
    <text evidence="14">The sequence shown here is derived from an EMBL/GenBank/DDBJ whole genome shotgun (WGS) entry which is preliminary data.</text>
</comment>
<feature type="transmembrane region" description="Helical" evidence="10">
    <location>
        <begin position="64"/>
        <end position="82"/>
    </location>
</feature>
<evidence type="ECO:0000256" key="10">
    <source>
        <dbReference type="SAM" id="Phobius"/>
    </source>
</evidence>
<dbReference type="Gene3D" id="1.20.5.1930">
    <property type="match status" value="1"/>
</dbReference>
<evidence type="ECO:0000256" key="5">
    <source>
        <dbReference type="ARBA" id="ARBA00022741"/>
    </source>
</evidence>
<name>A0A7Z0EHP9_9ACTN</name>
<feature type="transmembrane region" description="Helical" evidence="10">
    <location>
        <begin position="128"/>
        <end position="146"/>
    </location>
</feature>
<feature type="domain" description="DUF7134" evidence="13">
    <location>
        <begin position="29"/>
        <end position="183"/>
    </location>
</feature>
<feature type="transmembrane region" description="Helical" evidence="10">
    <location>
        <begin position="158"/>
        <end position="176"/>
    </location>
</feature>
<dbReference type="Gene3D" id="3.30.565.10">
    <property type="entry name" value="Histidine kinase-like ATPase, C-terminal domain"/>
    <property type="match status" value="1"/>
</dbReference>
<keyword evidence="5" id="KW-0547">Nucleotide-binding</keyword>
<dbReference type="PANTHER" id="PTHR24421">
    <property type="entry name" value="NITRATE/NITRITE SENSOR PROTEIN NARX-RELATED"/>
    <property type="match status" value="1"/>
</dbReference>
<keyword evidence="10" id="KW-0472">Membrane</keyword>
<dbReference type="EMBL" id="JACCFS010000001">
    <property type="protein sequence ID" value="NYJ32273.1"/>
    <property type="molecule type" value="Genomic_DNA"/>
</dbReference>
<evidence type="ECO:0000313" key="15">
    <source>
        <dbReference type="Proteomes" id="UP000572051"/>
    </source>
</evidence>
<keyword evidence="8" id="KW-0902">Two-component regulatory system</keyword>
<dbReference type="EC" id="2.7.13.3" evidence="2"/>
<sequence>MSGHQQPDGAASTDAGGGADVGAAGPPGRWLREHARLVDAVVVAVVFTYNLFVIGPFTSPDGRPVFLAQLAISVLLCGLYPLRRRSPFTVFGAMLLAACAQVLVAGGSTLLFADLVLVFTVHHMATRFRWTVSVPAAVLVAAWLPLAAAPMLRAGHMTIDAVVALVLVIAWAWTWGTLVRVRRAHIAGLQDRARQLEREREVQARIVAARERARIARELHDIVAHSLGVMVVVADGASTKASTEPERAREAMVRVRDTGRTAMAEMRRMLHILRDDEPGELSPQPGTARLERLVEDSRAAGLPVALTVEGDPVPLAPGPDLAVYRVVQEALTNVRGHAGPALSRAEVVLRYRDSEVEVRVTDDGRGDAGADASPGGHGLVGMRERVAACGGTVRAGGRPGGGFEVVAVVPTGSGR</sequence>
<evidence type="ECO:0000256" key="1">
    <source>
        <dbReference type="ARBA" id="ARBA00000085"/>
    </source>
</evidence>
<accession>A0A7Z0EHP9</accession>
<keyword evidence="6 14" id="KW-0418">Kinase</keyword>
<dbReference type="InterPro" id="IPR003594">
    <property type="entry name" value="HATPase_dom"/>
</dbReference>
<comment type="catalytic activity">
    <reaction evidence="1">
        <text>ATP + protein L-histidine = ADP + protein N-phospho-L-histidine.</text>
        <dbReference type="EC" id="2.7.13.3"/>
    </reaction>
</comment>
<feature type="domain" description="Signal transduction histidine kinase subgroup 3 dimerisation and phosphoacceptor" evidence="12">
    <location>
        <begin position="211"/>
        <end position="276"/>
    </location>
</feature>
<feature type="transmembrane region" description="Helical" evidence="10">
    <location>
        <begin position="37"/>
        <end position="58"/>
    </location>
</feature>
<feature type="region of interest" description="Disordered" evidence="9">
    <location>
        <begin position="1"/>
        <end position="20"/>
    </location>
</feature>
<organism evidence="14 15">
    <name type="scientific">Nocardiopsis aegyptia</name>
    <dbReference type="NCBI Taxonomy" id="220378"/>
    <lineage>
        <taxon>Bacteria</taxon>
        <taxon>Bacillati</taxon>
        <taxon>Actinomycetota</taxon>
        <taxon>Actinomycetes</taxon>
        <taxon>Streptosporangiales</taxon>
        <taxon>Nocardiopsidaceae</taxon>
        <taxon>Nocardiopsis</taxon>
    </lineage>
</organism>
<dbReference type="InterPro" id="IPR055558">
    <property type="entry name" value="DUF7134"/>
</dbReference>
<evidence type="ECO:0000256" key="2">
    <source>
        <dbReference type="ARBA" id="ARBA00012438"/>
    </source>
</evidence>
<dbReference type="SUPFAM" id="SSF55874">
    <property type="entry name" value="ATPase domain of HSP90 chaperone/DNA topoisomerase II/histidine kinase"/>
    <property type="match status" value="1"/>
</dbReference>
<evidence type="ECO:0000259" key="13">
    <source>
        <dbReference type="Pfam" id="PF23539"/>
    </source>
</evidence>